<feature type="transmembrane region" description="Helical" evidence="2">
    <location>
        <begin position="108"/>
        <end position="127"/>
    </location>
</feature>
<feature type="compositionally biased region" description="Basic residues" evidence="1">
    <location>
        <begin position="228"/>
        <end position="239"/>
    </location>
</feature>
<feature type="compositionally biased region" description="Basic and acidic residues" evidence="1">
    <location>
        <begin position="215"/>
        <end position="227"/>
    </location>
</feature>
<dbReference type="InterPro" id="IPR021497">
    <property type="entry name" value="GTA_holin_3TM"/>
</dbReference>
<evidence type="ECO:0000256" key="1">
    <source>
        <dbReference type="SAM" id="MobiDB-lite"/>
    </source>
</evidence>
<organism evidence="3 4">
    <name type="scientific">Alteromonas gilva</name>
    <dbReference type="NCBI Taxonomy" id="2987522"/>
    <lineage>
        <taxon>Bacteria</taxon>
        <taxon>Pseudomonadati</taxon>
        <taxon>Pseudomonadota</taxon>
        <taxon>Gammaproteobacteria</taxon>
        <taxon>Alteromonadales</taxon>
        <taxon>Alteromonadaceae</taxon>
        <taxon>Alteromonas/Salinimonas group</taxon>
        <taxon>Alteromonas</taxon>
    </lineage>
</organism>
<keyword evidence="2" id="KW-0472">Membrane</keyword>
<comment type="caution">
    <text evidence="3">The sequence shown here is derived from an EMBL/GenBank/DDBJ whole genome shotgun (WGS) entry which is preliminary data.</text>
</comment>
<protein>
    <submittedName>
        <fullName evidence="3">3TM-type holin</fullName>
    </submittedName>
</protein>
<proteinExistence type="predicted"/>
<feature type="region of interest" description="Disordered" evidence="1">
    <location>
        <begin position="215"/>
        <end position="239"/>
    </location>
</feature>
<sequence>MSKLIENPISAIADSVSKGVETVAGVFTTNKEKDAQRTADEQMALLQSYQAEFNARQNRTWIDSIADGFNRLIRPLIVSLILFIFVIAYISPAHMAEITLAMSSIPDGYWTLLSVIIAFYFGGRMQLKSQQFSFNKTQAHAIKALIETKAEFRKLELDNDEPDKVFGDTLAKQSNFDETRANQVNQVVEAALIHIKDSNAVDEEESKQALREKIAEMNQESHEDVVSRRRFGPRRLGRR</sequence>
<name>A0ABT5L1U7_9ALTE</name>
<evidence type="ECO:0000256" key="2">
    <source>
        <dbReference type="SAM" id="Phobius"/>
    </source>
</evidence>
<dbReference type="Proteomes" id="UP001218788">
    <property type="component" value="Unassembled WGS sequence"/>
</dbReference>
<evidence type="ECO:0000313" key="4">
    <source>
        <dbReference type="Proteomes" id="UP001218788"/>
    </source>
</evidence>
<keyword evidence="2" id="KW-0812">Transmembrane</keyword>
<dbReference type="RefSeq" id="WP_273638411.1">
    <property type="nucleotide sequence ID" value="NZ_JAQQXP010000001.1"/>
</dbReference>
<gene>
    <name evidence="3" type="ORF">OIK42_03570</name>
</gene>
<accession>A0ABT5L1U7</accession>
<reference evidence="3 4" key="1">
    <citation type="submission" date="2022-10" db="EMBL/GenBank/DDBJ databases">
        <title>Alteromonas sp. chi3 Genome sequencing.</title>
        <authorList>
            <person name="Park S."/>
        </authorList>
    </citation>
    <scope>NUCLEOTIDE SEQUENCE [LARGE SCALE GENOMIC DNA]</scope>
    <source>
        <strain evidence="4">chi3</strain>
    </source>
</reference>
<evidence type="ECO:0000313" key="3">
    <source>
        <dbReference type="EMBL" id="MDC8829837.1"/>
    </source>
</evidence>
<feature type="transmembrane region" description="Helical" evidence="2">
    <location>
        <begin position="76"/>
        <end position="96"/>
    </location>
</feature>
<keyword evidence="4" id="KW-1185">Reference proteome</keyword>
<dbReference type="EMBL" id="JAQQXP010000001">
    <property type="protein sequence ID" value="MDC8829837.1"/>
    <property type="molecule type" value="Genomic_DNA"/>
</dbReference>
<keyword evidence="2" id="KW-1133">Transmembrane helix</keyword>
<dbReference type="Pfam" id="PF11351">
    <property type="entry name" value="GTA_holin_3TM"/>
    <property type="match status" value="1"/>
</dbReference>